<dbReference type="InterPro" id="IPR035979">
    <property type="entry name" value="RBD_domain_sf"/>
</dbReference>
<evidence type="ECO:0000313" key="16">
    <source>
        <dbReference type="Proteomes" id="UP000087171"/>
    </source>
</evidence>
<name>A0A1S2Z5P2_CICAR</name>
<keyword evidence="4" id="KW-0699">rRNA-binding</keyword>
<accession>A0A1S2Z5P2</accession>
<gene>
    <name evidence="17" type="primary">LOC101513680</name>
</gene>
<dbReference type="PANTHER" id="PTHR48025:SF4">
    <property type="entry name" value="SMALL RIBOSOMAL SUBUNIT PROTEIN CS22"/>
    <property type="match status" value="1"/>
</dbReference>
<evidence type="ECO:0000256" key="5">
    <source>
        <dbReference type="ARBA" id="ARBA00022737"/>
    </source>
</evidence>
<dbReference type="STRING" id="3827.A0A1S2Z5P2"/>
<evidence type="ECO:0000256" key="13">
    <source>
        <dbReference type="ARBA" id="ARBA00077833"/>
    </source>
</evidence>
<dbReference type="GO" id="GO:0009535">
    <property type="term" value="C:chloroplast thylakoid membrane"/>
    <property type="evidence" value="ECO:0007669"/>
    <property type="project" value="TreeGrafter"/>
</dbReference>
<keyword evidence="3" id="KW-0934">Plastid</keyword>
<evidence type="ECO:0000256" key="8">
    <source>
        <dbReference type="ARBA" id="ARBA00022980"/>
    </source>
</evidence>
<dbReference type="GO" id="GO:0019843">
    <property type="term" value="F:rRNA binding"/>
    <property type="evidence" value="ECO:0007669"/>
    <property type="project" value="UniProtKB-KW"/>
</dbReference>
<keyword evidence="8 17" id="KW-0689">Ribosomal protein</keyword>
<comment type="subunit">
    <text evidence="11">Component of the chloroplast small ribosomal subunit (SSU). Mature 70S chloroplast ribosomes of higher plants consist of a small (30S) and a large (50S) subunit. The 30S small subunit contains 1 molecule of ribosomal RNA (16S rRNA) and 24 different proteins. The 50S large subunit contains 3 rRNA molecules (23S, 5S and 4.5S rRNA) and 33 different proteins.</text>
</comment>
<dbReference type="InterPro" id="IPR050502">
    <property type="entry name" value="Euk_RNA-bind_prot"/>
</dbReference>
<keyword evidence="5" id="KW-0677">Repeat</keyword>
<evidence type="ECO:0000256" key="7">
    <source>
        <dbReference type="ARBA" id="ARBA00022946"/>
    </source>
</evidence>
<dbReference type="FunFam" id="3.30.70.330:FF:000401">
    <property type="entry name" value="30S ribosomal protein 2, chloroplastic"/>
    <property type="match status" value="1"/>
</dbReference>
<dbReference type="Pfam" id="PF00076">
    <property type="entry name" value="RRM_1"/>
    <property type="match status" value="2"/>
</dbReference>
<dbReference type="GO" id="GO:0003729">
    <property type="term" value="F:mRNA binding"/>
    <property type="evidence" value="ECO:0007669"/>
    <property type="project" value="TreeGrafter"/>
</dbReference>
<evidence type="ECO:0000256" key="10">
    <source>
        <dbReference type="ARBA" id="ARBA00061529"/>
    </source>
</evidence>
<keyword evidence="9" id="KW-0687">Ribonucleoprotein</keyword>
<dbReference type="GO" id="GO:1990904">
    <property type="term" value="C:ribonucleoprotein complex"/>
    <property type="evidence" value="ECO:0007669"/>
    <property type="project" value="UniProtKB-KW"/>
</dbReference>
<dbReference type="PROSITE" id="PS50102">
    <property type="entry name" value="RRM"/>
    <property type="match status" value="2"/>
</dbReference>
<evidence type="ECO:0000313" key="17">
    <source>
        <dbReference type="RefSeq" id="XP_004515536.1"/>
    </source>
</evidence>
<dbReference type="Proteomes" id="UP000087171">
    <property type="component" value="Unplaced"/>
</dbReference>
<proteinExistence type="inferred from homology"/>
<evidence type="ECO:0000256" key="4">
    <source>
        <dbReference type="ARBA" id="ARBA00022730"/>
    </source>
</evidence>
<dbReference type="eggNOG" id="KOG0118">
    <property type="taxonomic scope" value="Eukaryota"/>
</dbReference>
<dbReference type="GO" id="GO:1901259">
    <property type="term" value="P:chloroplast rRNA processing"/>
    <property type="evidence" value="ECO:0007669"/>
    <property type="project" value="TreeGrafter"/>
</dbReference>
<keyword evidence="6 14" id="KW-0694">RNA-binding</keyword>
<evidence type="ECO:0000256" key="2">
    <source>
        <dbReference type="ARBA" id="ARBA00022528"/>
    </source>
</evidence>
<feature type="domain" description="RRM" evidence="15">
    <location>
        <begin position="174"/>
        <end position="250"/>
    </location>
</feature>
<evidence type="ECO:0000259" key="15">
    <source>
        <dbReference type="PROSITE" id="PS50102"/>
    </source>
</evidence>
<keyword evidence="16" id="KW-1185">Reference proteome</keyword>
<dbReference type="GO" id="GO:0005840">
    <property type="term" value="C:ribosome"/>
    <property type="evidence" value="ECO:0007669"/>
    <property type="project" value="UniProtKB-KW"/>
</dbReference>
<dbReference type="InterPro" id="IPR000504">
    <property type="entry name" value="RRM_dom"/>
</dbReference>
<dbReference type="PANTHER" id="PTHR48025">
    <property type="entry name" value="OS02G0815200 PROTEIN"/>
    <property type="match status" value="1"/>
</dbReference>
<evidence type="ECO:0000256" key="9">
    <source>
        <dbReference type="ARBA" id="ARBA00023274"/>
    </source>
</evidence>
<dbReference type="CDD" id="cd21609">
    <property type="entry name" value="RRM1_PSRP2_like"/>
    <property type="match status" value="1"/>
</dbReference>
<evidence type="ECO:0000256" key="11">
    <source>
        <dbReference type="ARBA" id="ARBA00063129"/>
    </source>
</evidence>
<keyword evidence="7" id="KW-0809">Transit peptide</keyword>
<dbReference type="PaxDb" id="3827-XP_004515536.1"/>
<evidence type="ECO:0000256" key="1">
    <source>
        <dbReference type="ARBA" id="ARBA00004229"/>
    </source>
</evidence>
<keyword evidence="2" id="KW-0150">Chloroplast</keyword>
<comment type="similarity">
    <text evidence="10">Belongs to the chloroplast-specific ribosomal protein cS22 family.</text>
</comment>
<dbReference type="OrthoDB" id="439808at2759"/>
<dbReference type="KEGG" id="cam:101513680"/>
<sequence>MASLLSLPNFLSLTTQPPKSSYRTYTTKFNNFKPKTTLLLQPSSLAVGISTTRRFRRHFAVAEQATVTSPKEADRKLYIGNIPRTVTNDELAQIVQEHGSVEKAEVMYDKYSKRSRRFAFVTMKTIEDANAVVEKLNGTQIGGREIKVNITEKPLTTVDLSLQAEESTFVDSPYKVYVGNLAKTVTSDSLKNLFSEKGKALGAKVSRVPGTSKSSGFGFVTFSSDEDVEAAISSFNNALLEGQKIRVNKA</sequence>
<dbReference type="SUPFAM" id="SSF54928">
    <property type="entry name" value="RNA-binding domain, RBD"/>
    <property type="match status" value="2"/>
</dbReference>
<evidence type="ECO:0000256" key="12">
    <source>
        <dbReference type="ARBA" id="ARBA00070346"/>
    </source>
</evidence>
<comment type="subcellular location">
    <subcellularLocation>
        <location evidence="1">Plastid</location>
        <location evidence="1">Chloroplast</location>
    </subcellularLocation>
</comment>
<dbReference type="Gene3D" id="3.30.70.330">
    <property type="match status" value="2"/>
</dbReference>
<dbReference type="AlphaFoldDB" id="A0A1S2Z5P2"/>
<dbReference type="RefSeq" id="XP_004515536.1">
    <property type="nucleotide sequence ID" value="XM_004515479.3"/>
</dbReference>
<organism evidence="16 17">
    <name type="scientific">Cicer arietinum</name>
    <name type="common">Chickpea</name>
    <name type="synonym">Garbanzo</name>
    <dbReference type="NCBI Taxonomy" id="3827"/>
    <lineage>
        <taxon>Eukaryota</taxon>
        <taxon>Viridiplantae</taxon>
        <taxon>Streptophyta</taxon>
        <taxon>Embryophyta</taxon>
        <taxon>Tracheophyta</taxon>
        <taxon>Spermatophyta</taxon>
        <taxon>Magnoliopsida</taxon>
        <taxon>eudicotyledons</taxon>
        <taxon>Gunneridae</taxon>
        <taxon>Pentapetalae</taxon>
        <taxon>rosids</taxon>
        <taxon>fabids</taxon>
        <taxon>Fabales</taxon>
        <taxon>Fabaceae</taxon>
        <taxon>Papilionoideae</taxon>
        <taxon>50 kb inversion clade</taxon>
        <taxon>NPAAA clade</taxon>
        <taxon>Hologalegina</taxon>
        <taxon>IRL clade</taxon>
        <taxon>Cicereae</taxon>
        <taxon>Cicer</taxon>
    </lineage>
</organism>
<evidence type="ECO:0000256" key="6">
    <source>
        <dbReference type="ARBA" id="ARBA00022884"/>
    </source>
</evidence>
<feature type="domain" description="RRM" evidence="15">
    <location>
        <begin position="75"/>
        <end position="153"/>
    </location>
</feature>
<reference evidence="17" key="1">
    <citation type="submission" date="2025-08" db="UniProtKB">
        <authorList>
            <consortium name="RefSeq"/>
        </authorList>
    </citation>
    <scope>IDENTIFICATION</scope>
    <source>
        <tissue evidence="17">Etiolated seedlings</tissue>
    </source>
</reference>
<protein>
    <recommendedName>
        <fullName evidence="12">Small ribosomal subunit protein cS22</fullName>
    </recommendedName>
    <alternativeName>
        <fullName evidence="13">30S ribosomal protein 2, chloroplastic</fullName>
    </alternativeName>
</protein>
<dbReference type="InterPro" id="IPR012677">
    <property type="entry name" value="Nucleotide-bd_a/b_plait_sf"/>
</dbReference>
<dbReference type="GeneID" id="101513680"/>
<evidence type="ECO:0000256" key="3">
    <source>
        <dbReference type="ARBA" id="ARBA00022640"/>
    </source>
</evidence>
<dbReference type="SMART" id="SM00360">
    <property type="entry name" value="RRM"/>
    <property type="match status" value="2"/>
</dbReference>
<evidence type="ECO:0000256" key="14">
    <source>
        <dbReference type="PROSITE-ProRule" id="PRU00176"/>
    </source>
</evidence>